<name>A0AAW2YIN2_9EUKA</name>
<organism evidence="1 2">
    <name type="scientific">Acrasis kona</name>
    <dbReference type="NCBI Taxonomy" id="1008807"/>
    <lineage>
        <taxon>Eukaryota</taxon>
        <taxon>Discoba</taxon>
        <taxon>Heterolobosea</taxon>
        <taxon>Tetramitia</taxon>
        <taxon>Eutetramitia</taxon>
        <taxon>Acrasidae</taxon>
        <taxon>Acrasis</taxon>
    </lineage>
</organism>
<keyword evidence="2" id="KW-1185">Reference proteome</keyword>
<evidence type="ECO:0008006" key="3">
    <source>
        <dbReference type="Google" id="ProtNLM"/>
    </source>
</evidence>
<dbReference type="AlphaFoldDB" id="A0AAW2YIN2"/>
<evidence type="ECO:0000313" key="2">
    <source>
        <dbReference type="Proteomes" id="UP001431209"/>
    </source>
</evidence>
<comment type="caution">
    <text evidence="1">The sequence shown here is derived from an EMBL/GenBank/DDBJ whole genome shotgun (WGS) entry which is preliminary data.</text>
</comment>
<protein>
    <recommendedName>
        <fullName evidence="3">Nucleotidyltransferase</fullName>
    </recommendedName>
</protein>
<sequence>MMFVHEYLCALAEECKCILDQNFLGVYAVGSYSMDGYEHGKSDVDVLVVCKEKLSLPVKQTLVRNLSHDTIPCPAQKLELVVYAREGLSQGYFEINFNSGSTSKEHVCFDYTLEQPHWFVIDREIARHHAKVIIGVDPKELLTPVPKHTLVEALLMCLEWHRENRKIAGDRNYFGNAARALYWTRNNTWITKSKATKWYKENYNDQDRVMDIAIEEVKKCL</sequence>
<dbReference type="CDD" id="cd05403">
    <property type="entry name" value="NT_KNTase_like"/>
    <property type="match status" value="1"/>
</dbReference>
<dbReference type="InterPro" id="IPR043519">
    <property type="entry name" value="NT_sf"/>
</dbReference>
<dbReference type="SUPFAM" id="SSF81301">
    <property type="entry name" value="Nucleotidyltransferase"/>
    <property type="match status" value="1"/>
</dbReference>
<accession>A0AAW2YIN2</accession>
<evidence type="ECO:0000313" key="1">
    <source>
        <dbReference type="EMBL" id="KAL0476815.1"/>
    </source>
</evidence>
<dbReference type="Proteomes" id="UP001431209">
    <property type="component" value="Unassembled WGS sequence"/>
</dbReference>
<gene>
    <name evidence="1" type="ORF">AKO1_006641</name>
</gene>
<reference evidence="1 2" key="1">
    <citation type="submission" date="2024-03" db="EMBL/GenBank/DDBJ databases">
        <title>The Acrasis kona genome and developmental transcriptomes reveal deep origins of eukaryotic multicellular pathways.</title>
        <authorList>
            <person name="Sheikh S."/>
            <person name="Fu C.-J."/>
            <person name="Brown M.W."/>
            <person name="Baldauf S.L."/>
        </authorList>
    </citation>
    <scope>NUCLEOTIDE SEQUENCE [LARGE SCALE GENOMIC DNA]</scope>
    <source>
        <strain evidence="1 2">ATCC MYA-3509</strain>
    </source>
</reference>
<dbReference type="EMBL" id="JAOPGA020000102">
    <property type="protein sequence ID" value="KAL0476815.1"/>
    <property type="molecule type" value="Genomic_DNA"/>
</dbReference>
<proteinExistence type="predicted"/>